<comment type="caution">
    <text evidence="3">The sequence shown here is derived from an EMBL/GenBank/DDBJ whole genome shotgun (WGS) entry which is preliminary data.</text>
</comment>
<evidence type="ECO:0000313" key="4">
    <source>
        <dbReference type="EMBL" id="TDH71392.1"/>
    </source>
</evidence>
<reference evidence="3 5" key="1">
    <citation type="journal article" date="2021" name="Genome Biol.">
        <title>AFLAP: assembly-free linkage analysis pipeline using k-mers from genome sequencing data.</title>
        <authorList>
            <person name="Fletcher K."/>
            <person name="Zhang L."/>
            <person name="Gil J."/>
            <person name="Han R."/>
            <person name="Cavanaugh K."/>
            <person name="Michelmore R."/>
        </authorList>
    </citation>
    <scope>NUCLEOTIDE SEQUENCE [LARGE SCALE GENOMIC DNA]</scope>
    <source>
        <strain evidence="3 5">SF5</strain>
    </source>
</reference>
<evidence type="ECO:0000313" key="3">
    <source>
        <dbReference type="EMBL" id="TDH66479.1"/>
    </source>
</evidence>
<feature type="compositionally biased region" description="Basic and acidic residues" evidence="1">
    <location>
        <begin position="113"/>
        <end position="125"/>
    </location>
</feature>
<protein>
    <recommendedName>
        <fullName evidence="6">Transmembrane protein</fullName>
    </recommendedName>
</protein>
<proteinExistence type="predicted"/>
<accession>A0A976ICD7</accession>
<feature type="region of interest" description="Disordered" evidence="1">
    <location>
        <begin position="293"/>
        <end position="349"/>
    </location>
</feature>
<evidence type="ECO:0000256" key="1">
    <source>
        <dbReference type="SAM" id="MobiDB-lite"/>
    </source>
</evidence>
<dbReference type="AlphaFoldDB" id="A0A976ICD7"/>
<dbReference type="RefSeq" id="XP_067815978.1">
    <property type="nucleotide sequence ID" value="XM_067963858.1"/>
</dbReference>
<evidence type="ECO:0008006" key="6">
    <source>
        <dbReference type="Google" id="ProtNLM"/>
    </source>
</evidence>
<dbReference type="EMBL" id="SHOA02000004">
    <property type="protein sequence ID" value="TDH71392.1"/>
    <property type="molecule type" value="Genomic_DNA"/>
</dbReference>
<evidence type="ECO:0000256" key="2">
    <source>
        <dbReference type="SAM" id="Phobius"/>
    </source>
</evidence>
<dbReference type="Proteomes" id="UP000294530">
    <property type="component" value="Unassembled WGS sequence"/>
</dbReference>
<name>A0A976ICD7_BRELC</name>
<keyword evidence="5" id="KW-1185">Reference proteome</keyword>
<feature type="region of interest" description="Disordered" evidence="1">
    <location>
        <begin position="107"/>
        <end position="126"/>
    </location>
</feature>
<keyword evidence="2" id="KW-0812">Transmembrane</keyword>
<keyword evidence="2" id="KW-1133">Transmembrane helix</keyword>
<sequence length="349" mass="38511">MALHRKQRGITGKAPQFVRIPTSRSSDRSIAFSVHEMHSRSHKRIVGGDQPRKISSLQLRACFVLCVLLYFGAIYFADEIAGIGRVVGSHQTGEIVFVQSLRPRGRGSRRERKSFERTDTDDHNLKGPIASSVAAITLREAESQPVKQDKSLLNEASVIAPPAKIITDETSKSVPAALRHQSEAQTEVLNLTLKAVNTAARNSAVEVVSKGEDVYSSAAELGQPIKDLPIKRARPTLESNFTLKQERDDRQQRGSLASAAVKLKLNTARAQPRLTAAVQYPKKMDGANVVFTSSHSHTKEEQHTRDTKSVEVEHSMPQVNQSYSPTVVKRLGRDHREPGPQRQHAGDSI</sequence>
<keyword evidence="2" id="KW-0472">Membrane</keyword>
<reference evidence="3" key="2">
    <citation type="submission" date="2021-07" db="EMBL/GenBank/DDBJ databases">
        <authorList>
            <person name="Fletcher K."/>
        </authorList>
    </citation>
    <scope>NUCLEOTIDE SEQUENCE</scope>
    <source>
        <strain evidence="3">SF5</strain>
    </source>
</reference>
<dbReference type="GeneID" id="94349529"/>
<dbReference type="EMBL" id="SHOA02000017">
    <property type="protein sequence ID" value="TDH66479.1"/>
    <property type="molecule type" value="Genomic_DNA"/>
</dbReference>
<gene>
    <name evidence="3" type="ORF">CCR75_005783</name>
    <name evidence="4" type="ORF">CCR75_007352</name>
</gene>
<dbReference type="KEGG" id="blac:94349529"/>
<organism evidence="3 5">
    <name type="scientific">Bremia lactucae</name>
    <name type="common">Lettuce downy mildew</name>
    <dbReference type="NCBI Taxonomy" id="4779"/>
    <lineage>
        <taxon>Eukaryota</taxon>
        <taxon>Sar</taxon>
        <taxon>Stramenopiles</taxon>
        <taxon>Oomycota</taxon>
        <taxon>Peronosporomycetes</taxon>
        <taxon>Peronosporales</taxon>
        <taxon>Peronosporaceae</taxon>
        <taxon>Bremia</taxon>
    </lineage>
</organism>
<feature type="transmembrane region" description="Helical" evidence="2">
    <location>
        <begin position="59"/>
        <end position="77"/>
    </location>
</feature>
<evidence type="ECO:0000313" key="5">
    <source>
        <dbReference type="Proteomes" id="UP000294530"/>
    </source>
</evidence>
<dbReference type="OrthoDB" id="168427at2759"/>
<feature type="compositionally biased region" description="Basic and acidic residues" evidence="1">
    <location>
        <begin position="297"/>
        <end position="314"/>
    </location>
</feature>